<dbReference type="InterPro" id="IPR036020">
    <property type="entry name" value="WW_dom_sf"/>
</dbReference>
<protein>
    <submittedName>
        <fullName evidence="6">Rho GTPase-activating protein 23</fullName>
    </submittedName>
</protein>
<dbReference type="InterPro" id="IPR011993">
    <property type="entry name" value="PH-like_dom_sf"/>
</dbReference>
<dbReference type="Gene3D" id="2.30.29.30">
    <property type="entry name" value="Pleckstrin-homology domain (PH domain)/Phosphotyrosine-binding domain (PTB)"/>
    <property type="match status" value="1"/>
</dbReference>
<dbReference type="SUPFAM" id="SSF51045">
    <property type="entry name" value="WW domain"/>
    <property type="match status" value="1"/>
</dbReference>
<dbReference type="Proteomes" id="UP000253551">
    <property type="component" value="Unassembled WGS sequence"/>
</dbReference>
<sequence length="549" mass="62168">KTSISSTTSSSDRFKNSASSTTEYNQTLPSDCPNIGAKTISPNNPYHQHTISTPKAPKVESKETLLIDLSAAEEDLPPGWSYSYDDAGTIYFFSESTGESQWEKPQLKKSKENMIDSTSLTDLVYDMNKMNLEALHPNWIRAQSSVQIKMISEKMEHSWKDYYAVLTTYGFVLIYKESLSNFSHRRPTSIKPILAYGTIDLRSFEITPATKSDTRKKFAFVVKNTAASVTIMLSLPNEAVYSEWSDAFMREKLAIKEQKQQQDASLIQMFASIAIHSKMSETVGRKKSITSPGDINNETHDNEAKSGTTLTRWFSRSNRNNKSQALSSATPSSSLATNEVFGRQLKLDENGDIPLIVRSCVEQVEKRGLDVVGIYRLSGQTTSIQKYKTQFNTNPQDVDLDQEHDINVITGLLKLYFRELKNPLLTFEYYDRLIEAARLQDHHERMFRLKSIIQVLPVANYKVFQYLIKHLEHVKNHSQVNKMEASNLALIFSVGLLRPKHDDVSASILHSDLASKVIECVLMHADWFFDTDTEDEDDASGFNNNSSVI</sequence>
<dbReference type="GO" id="GO:0005096">
    <property type="term" value="F:GTPase activator activity"/>
    <property type="evidence" value="ECO:0007669"/>
    <property type="project" value="UniProtKB-KW"/>
</dbReference>
<dbReference type="SUPFAM" id="SSF50729">
    <property type="entry name" value="PH domain-like"/>
    <property type="match status" value="1"/>
</dbReference>
<evidence type="ECO:0000256" key="2">
    <source>
        <dbReference type="SAM" id="MobiDB-lite"/>
    </source>
</evidence>
<evidence type="ECO:0000259" key="3">
    <source>
        <dbReference type="PROSITE" id="PS50003"/>
    </source>
</evidence>
<dbReference type="Gene3D" id="2.20.70.10">
    <property type="match status" value="1"/>
</dbReference>
<dbReference type="InterPro" id="IPR001202">
    <property type="entry name" value="WW_dom"/>
</dbReference>
<dbReference type="STRING" id="4846.A0A367J530"/>
<dbReference type="InterPro" id="IPR001849">
    <property type="entry name" value="PH_domain"/>
</dbReference>
<evidence type="ECO:0000313" key="7">
    <source>
        <dbReference type="Proteomes" id="UP000253551"/>
    </source>
</evidence>
<organism evidence="6 7">
    <name type="scientific">Rhizopus stolonifer</name>
    <name type="common">Rhizopus nigricans</name>
    <dbReference type="NCBI Taxonomy" id="4846"/>
    <lineage>
        <taxon>Eukaryota</taxon>
        <taxon>Fungi</taxon>
        <taxon>Fungi incertae sedis</taxon>
        <taxon>Mucoromycota</taxon>
        <taxon>Mucoromycotina</taxon>
        <taxon>Mucoromycetes</taxon>
        <taxon>Mucorales</taxon>
        <taxon>Mucorineae</taxon>
        <taxon>Rhizopodaceae</taxon>
        <taxon>Rhizopus</taxon>
    </lineage>
</organism>
<dbReference type="PANTHER" id="PTHR23176:SF129">
    <property type="entry name" value="RHO GTPASE ACTIVATING PROTEIN AT 16F, ISOFORM E-RELATED"/>
    <property type="match status" value="1"/>
</dbReference>
<dbReference type="SUPFAM" id="SSF48350">
    <property type="entry name" value="GTPase activation domain, GAP"/>
    <property type="match status" value="1"/>
</dbReference>
<evidence type="ECO:0000256" key="1">
    <source>
        <dbReference type="ARBA" id="ARBA00022468"/>
    </source>
</evidence>
<dbReference type="Pfam" id="PF00169">
    <property type="entry name" value="PH"/>
    <property type="match status" value="1"/>
</dbReference>
<dbReference type="EMBL" id="PJQM01004274">
    <property type="protein sequence ID" value="RCH85047.1"/>
    <property type="molecule type" value="Genomic_DNA"/>
</dbReference>
<keyword evidence="1" id="KW-0343">GTPase activation</keyword>
<proteinExistence type="predicted"/>
<gene>
    <name evidence="6" type="primary">ARHGAP23</name>
    <name evidence="6" type="ORF">CU098_003163</name>
</gene>
<dbReference type="PROSITE" id="PS01159">
    <property type="entry name" value="WW_DOMAIN_1"/>
    <property type="match status" value="1"/>
</dbReference>
<dbReference type="InterPro" id="IPR050729">
    <property type="entry name" value="Rho-GAP"/>
</dbReference>
<feature type="region of interest" description="Disordered" evidence="2">
    <location>
        <begin position="1"/>
        <end position="58"/>
    </location>
</feature>
<dbReference type="Pfam" id="PF00620">
    <property type="entry name" value="RhoGAP"/>
    <property type="match status" value="1"/>
</dbReference>
<feature type="region of interest" description="Disordered" evidence="2">
    <location>
        <begin position="284"/>
        <end position="307"/>
    </location>
</feature>
<evidence type="ECO:0000313" key="6">
    <source>
        <dbReference type="EMBL" id="RCH85047.1"/>
    </source>
</evidence>
<comment type="caution">
    <text evidence="6">The sequence shown here is derived from an EMBL/GenBank/DDBJ whole genome shotgun (WGS) entry which is preliminary data.</text>
</comment>
<dbReference type="OrthoDB" id="79452at2759"/>
<dbReference type="PROSITE" id="PS50020">
    <property type="entry name" value="WW_DOMAIN_2"/>
    <property type="match status" value="1"/>
</dbReference>
<dbReference type="SMART" id="SM00324">
    <property type="entry name" value="RhoGAP"/>
    <property type="match status" value="1"/>
</dbReference>
<dbReference type="Pfam" id="PF00397">
    <property type="entry name" value="WW"/>
    <property type="match status" value="1"/>
</dbReference>
<dbReference type="AlphaFoldDB" id="A0A367J530"/>
<dbReference type="PANTHER" id="PTHR23176">
    <property type="entry name" value="RHO/RAC/CDC GTPASE-ACTIVATING PROTEIN"/>
    <property type="match status" value="1"/>
</dbReference>
<dbReference type="CDD" id="cd00201">
    <property type="entry name" value="WW"/>
    <property type="match status" value="1"/>
</dbReference>
<dbReference type="SMART" id="SM00456">
    <property type="entry name" value="WW"/>
    <property type="match status" value="1"/>
</dbReference>
<dbReference type="PROSITE" id="PS50003">
    <property type="entry name" value="PH_DOMAIN"/>
    <property type="match status" value="1"/>
</dbReference>
<feature type="compositionally biased region" description="Polar residues" evidence="2">
    <location>
        <begin position="40"/>
        <end position="53"/>
    </location>
</feature>
<dbReference type="InterPro" id="IPR000198">
    <property type="entry name" value="RhoGAP_dom"/>
</dbReference>
<accession>A0A367J530</accession>
<feature type="domain" description="WW" evidence="4">
    <location>
        <begin position="74"/>
        <end position="107"/>
    </location>
</feature>
<evidence type="ECO:0000259" key="4">
    <source>
        <dbReference type="PROSITE" id="PS50020"/>
    </source>
</evidence>
<dbReference type="GO" id="GO:0007165">
    <property type="term" value="P:signal transduction"/>
    <property type="evidence" value="ECO:0007669"/>
    <property type="project" value="InterPro"/>
</dbReference>
<name>A0A367J530_RHIST</name>
<feature type="domain" description="Rho-GAP" evidence="5">
    <location>
        <begin position="345"/>
        <end position="529"/>
    </location>
</feature>
<feature type="domain" description="PH" evidence="3">
    <location>
        <begin position="133"/>
        <end position="253"/>
    </location>
</feature>
<keyword evidence="7" id="KW-1185">Reference proteome</keyword>
<dbReference type="InterPro" id="IPR008936">
    <property type="entry name" value="Rho_GTPase_activation_prot"/>
</dbReference>
<dbReference type="Gene3D" id="1.10.555.10">
    <property type="entry name" value="Rho GTPase activation protein"/>
    <property type="match status" value="1"/>
</dbReference>
<dbReference type="SMART" id="SM00233">
    <property type="entry name" value="PH"/>
    <property type="match status" value="1"/>
</dbReference>
<reference evidence="6 7" key="1">
    <citation type="journal article" date="2018" name="G3 (Bethesda)">
        <title>Phylogenetic and Phylogenomic Definition of Rhizopus Species.</title>
        <authorList>
            <person name="Gryganskyi A.P."/>
            <person name="Golan J."/>
            <person name="Dolatabadi S."/>
            <person name="Mondo S."/>
            <person name="Robb S."/>
            <person name="Idnurm A."/>
            <person name="Muszewska A."/>
            <person name="Steczkiewicz K."/>
            <person name="Masonjones S."/>
            <person name="Liao H.L."/>
            <person name="Gajdeczka M.T."/>
            <person name="Anike F."/>
            <person name="Vuek A."/>
            <person name="Anishchenko I.M."/>
            <person name="Voigt K."/>
            <person name="de Hoog G.S."/>
            <person name="Smith M.E."/>
            <person name="Heitman J."/>
            <person name="Vilgalys R."/>
            <person name="Stajich J.E."/>
        </authorList>
    </citation>
    <scope>NUCLEOTIDE SEQUENCE [LARGE SCALE GENOMIC DNA]</scope>
    <source>
        <strain evidence="6 7">LSU 92-RS-03</strain>
    </source>
</reference>
<dbReference type="GO" id="GO:0005737">
    <property type="term" value="C:cytoplasm"/>
    <property type="evidence" value="ECO:0007669"/>
    <property type="project" value="TreeGrafter"/>
</dbReference>
<feature type="compositionally biased region" description="Low complexity" evidence="2">
    <location>
        <begin position="1"/>
        <end position="11"/>
    </location>
</feature>
<feature type="compositionally biased region" description="Polar residues" evidence="2">
    <location>
        <begin position="16"/>
        <end position="29"/>
    </location>
</feature>
<dbReference type="PROSITE" id="PS50238">
    <property type="entry name" value="RHOGAP"/>
    <property type="match status" value="1"/>
</dbReference>
<evidence type="ECO:0000259" key="5">
    <source>
        <dbReference type="PROSITE" id="PS50238"/>
    </source>
</evidence>
<feature type="non-terminal residue" evidence="6">
    <location>
        <position position="1"/>
    </location>
</feature>